<evidence type="ECO:0000259" key="3">
    <source>
        <dbReference type="Pfam" id="PF13628"/>
    </source>
</evidence>
<gene>
    <name evidence="4" type="ORF">BD749_2184</name>
</gene>
<protein>
    <submittedName>
        <fullName evidence="4">Putative membrane protein</fullName>
    </submittedName>
</protein>
<dbReference type="InterPro" id="IPR025419">
    <property type="entry name" value="DUF4142"/>
</dbReference>
<keyword evidence="2" id="KW-0732">Signal</keyword>
<dbReference type="RefSeq" id="WP_245869044.1">
    <property type="nucleotide sequence ID" value="NZ_PJMU01000002.1"/>
</dbReference>
<dbReference type="EMBL" id="PJMU01000002">
    <property type="protein sequence ID" value="PKV67045.1"/>
    <property type="molecule type" value="Genomic_DNA"/>
</dbReference>
<dbReference type="Pfam" id="PF13628">
    <property type="entry name" value="DUF4142"/>
    <property type="match status" value="1"/>
</dbReference>
<comment type="caution">
    <text evidence="4">The sequence shown here is derived from an EMBL/GenBank/DDBJ whole genome shotgun (WGS) entry which is preliminary data.</text>
</comment>
<reference evidence="4 5" key="1">
    <citation type="submission" date="2017-12" db="EMBL/GenBank/DDBJ databases">
        <title>Genomic Encyclopedia of Type Strains, Phase III (KMG-III): the genomes of soil and plant-associated and newly described type strains.</title>
        <authorList>
            <person name="Whitman W."/>
        </authorList>
    </citation>
    <scope>NUCLEOTIDE SEQUENCE [LARGE SCALE GENOMIC DNA]</scope>
    <source>
        <strain evidence="4 5">LP43</strain>
    </source>
</reference>
<evidence type="ECO:0000313" key="4">
    <source>
        <dbReference type="EMBL" id="PKV67045.1"/>
    </source>
</evidence>
<feature type="region of interest" description="Disordered" evidence="1">
    <location>
        <begin position="26"/>
        <end position="62"/>
    </location>
</feature>
<organism evidence="4 5">
    <name type="scientific">Pontibacter ramchanderi</name>
    <dbReference type="NCBI Taxonomy" id="1179743"/>
    <lineage>
        <taxon>Bacteria</taxon>
        <taxon>Pseudomonadati</taxon>
        <taxon>Bacteroidota</taxon>
        <taxon>Cytophagia</taxon>
        <taxon>Cytophagales</taxon>
        <taxon>Hymenobacteraceae</taxon>
        <taxon>Pontibacter</taxon>
    </lineage>
</organism>
<dbReference type="PANTHER" id="PTHR38593:SF1">
    <property type="entry name" value="BLR2558 PROTEIN"/>
    <property type="match status" value="1"/>
</dbReference>
<feature type="compositionally biased region" description="Acidic residues" evidence="1">
    <location>
        <begin position="43"/>
        <end position="53"/>
    </location>
</feature>
<dbReference type="Gene3D" id="1.20.1260.10">
    <property type="match status" value="1"/>
</dbReference>
<accession>A0A2N3UCH9</accession>
<dbReference type="Proteomes" id="UP000233782">
    <property type="component" value="Unassembled WGS sequence"/>
</dbReference>
<evidence type="ECO:0000313" key="5">
    <source>
        <dbReference type="Proteomes" id="UP000233782"/>
    </source>
</evidence>
<proteinExistence type="predicted"/>
<name>A0A2N3UCH9_9BACT</name>
<dbReference type="AlphaFoldDB" id="A0A2N3UCH9"/>
<evidence type="ECO:0000256" key="2">
    <source>
        <dbReference type="SAM" id="SignalP"/>
    </source>
</evidence>
<feature type="chain" id="PRO_5014891366" evidence="2">
    <location>
        <begin position="21"/>
        <end position="193"/>
    </location>
</feature>
<feature type="compositionally biased region" description="Polar residues" evidence="1">
    <location>
        <begin position="26"/>
        <end position="35"/>
    </location>
</feature>
<dbReference type="InterPro" id="IPR012347">
    <property type="entry name" value="Ferritin-like"/>
</dbReference>
<dbReference type="PANTHER" id="PTHR38593">
    <property type="entry name" value="BLR2558 PROTEIN"/>
    <property type="match status" value="1"/>
</dbReference>
<feature type="domain" description="DUF4142" evidence="3">
    <location>
        <begin position="51"/>
        <end position="188"/>
    </location>
</feature>
<evidence type="ECO:0000256" key="1">
    <source>
        <dbReference type="SAM" id="MobiDB-lite"/>
    </source>
</evidence>
<keyword evidence="5" id="KW-1185">Reference proteome</keyword>
<feature type="signal peptide" evidence="2">
    <location>
        <begin position="1"/>
        <end position="20"/>
    </location>
</feature>
<dbReference type="PROSITE" id="PS51257">
    <property type="entry name" value="PROKAR_LIPOPROTEIN"/>
    <property type="match status" value="1"/>
</dbReference>
<sequence length="193" mass="21512">MKRIATTGLMACAFLFGTMACGGSGNDSVEQAQDATEQRFEDTAMEEERDDQAEFMTKAASSSMMELEASKLAQERATNPQVKEFAAMMVKDHTAASKEMSDLALSKNITLPDSMSNEHMGHVRDLREKKGADFDKDYMDKMVSAHDSDISLFEDVAEDNDYNDAEVKAFATKTLPKLREHHKRAQQIKDGLK</sequence>